<evidence type="ECO:0000256" key="2">
    <source>
        <dbReference type="ARBA" id="ARBA00022729"/>
    </source>
</evidence>
<dbReference type="RefSeq" id="WP_113024798.1">
    <property type="nucleotide sequence ID" value="NZ_CAWNWQ010000003.1"/>
</dbReference>
<evidence type="ECO:0000256" key="6">
    <source>
        <dbReference type="ARBA" id="ARBA00023288"/>
    </source>
</evidence>
<accession>A0A329VLU1</accession>
<dbReference type="Pfam" id="PF13627">
    <property type="entry name" value="LptM_cons"/>
    <property type="match status" value="1"/>
</dbReference>
<comment type="similarity">
    <text evidence="7">Belongs to the LptM family.</text>
</comment>
<keyword evidence="4" id="KW-0564">Palmitate</keyword>
<keyword evidence="6" id="KW-0449">Lipoprotein</keyword>
<evidence type="ECO:0000313" key="10">
    <source>
        <dbReference type="EMBL" id="RAW92692.1"/>
    </source>
</evidence>
<evidence type="ECO:0000313" key="11">
    <source>
        <dbReference type="Proteomes" id="UP000250870"/>
    </source>
</evidence>
<evidence type="ECO:0000256" key="9">
    <source>
        <dbReference type="SAM" id="MobiDB-lite"/>
    </source>
</evidence>
<gene>
    <name evidence="10" type="ORF">CKY01_04240</name>
</gene>
<dbReference type="InterPro" id="IPR032831">
    <property type="entry name" value="LptM_cons"/>
</dbReference>
<comment type="caution">
    <text evidence="10">The sequence shown here is derived from an EMBL/GenBank/DDBJ whole genome shotgun (WGS) entry which is preliminary data.</text>
</comment>
<dbReference type="NCBIfam" id="NF047847">
    <property type="entry name" value="SS_mature_LptM"/>
    <property type="match status" value="1"/>
</dbReference>
<dbReference type="GO" id="GO:0009279">
    <property type="term" value="C:cell outer membrane"/>
    <property type="evidence" value="ECO:0007669"/>
    <property type="project" value="UniProtKB-SubCell"/>
</dbReference>
<dbReference type="AlphaFoldDB" id="A0A329VLU1"/>
<keyword evidence="3" id="KW-0472">Membrane</keyword>
<protein>
    <recommendedName>
        <fullName evidence="8">LPS-assembly lipoprotein LptM</fullName>
    </recommendedName>
</protein>
<comment type="subcellular location">
    <subcellularLocation>
        <location evidence="1">Cell outer membrane</location>
        <topology evidence="1">Lipid-anchor</topology>
    </subcellularLocation>
</comment>
<evidence type="ECO:0000256" key="1">
    <source>
        <dbReference type="ARBA" id="ARBA00004459"/>
    </source>
</evidence>
<keyword evidence="5" id="KW-0998">Cell outer membrane</keyword>
<dbReference type="Proteomes" id="UP000250870">
    <property type="component" value="Unassembled WGS sequence"/>
</dbReference>
<feature type="region of interest" description="Disordered" evidence="9">
    <location>
        <begin position="28"/>
        <end position="61"/>
    </location>
</feature>
<dbReference type="EMBL" id="NSCI01000003">
    <property type="protein sequence ID" value="RAW92692.1"/>
    <property type="molecule type" value="Genomic_DNA"/>
</dbReference>
<evidence type="ECO:0000256" key="4">
    <source>
        <dbReference type="ARBA" id="ARBA00023139"/>
    </source>
</evidence>
<evidence type="ECO:0000256" key="7">
    <source>
        <dbReference type="ARBA" id="ARBA00049647"/>
    </source>
</evidence>
<sequence>MKKKSRGFLAIITLFVLSGCGLKGPLYFPPEQPSTEKATTASQIPANTEQQGQQVDSTSQK</sequence>
<dbReference type="PROSITE" id="PS51257">
    <property type="entry name" value="PROKAR_LIPOPROTEIN"/>
    <property type="match status" value="1"/>
</dbReference>
<keyword evidence="2" id="KW-0732">Signal</keyword>
<organism evidence="10 11">
    <name type="scientific">Photorhabdus laumondii subsp. clarkei</name>
    <dbReference type="NCBI Taxonomy" id="2029685"/>
    <lineage>
        <taxon>Bacteria</taxon>
        <taxon>Pseudomonadati</taxon>
        <taxon>Pseudomonadota</taxon>
        <taxon>Gammaproteobacteria</taxon>
        <taxon>Enterobacterales</taxon>
        <taxon>Morganellaceae</taxon>
        <taxon>Photorhabdus</taxon>
    </lineage>
</organism>
<feature type="compositionally biased region" description="Polar residues" evidence="9">
    <location>
        <begin position="33"/>
        <end position="61"/>
    </location>
</feature>
<evidence type="ECO:0000256" key="5">
    <source>
        <dbReference type="ARBA" id="ARBA00023237"/>
    </source>
</evidence>
<evidence type="ECO:0000256" key="3">
    <source>
        <dbReference type="ARBA" id="ARBA00023136"/>
    </source>
</evidence>
<evidence type="ECO:0000256" key="8">
    <source>
        <dbReference type="ARBA" id="ARBA00049730"/>
    </source>
</evidence>
<name>A0A329VLU1_9GAMM</name>
<proteinExistence type="inferred from homology"/>
<reference evidence="10 11" key="1">
    <citation type="journal article" date="2018" name="Int. J. Syst. Evol. Microbiol.">
        <title>Whole-genome-based revisit of Photorhabdus phylogeny: proposal for the elevation of most Photorhabdus subspecies to the species level and description of one novel species Photorhabdus bodei sp. nov., and one novel subspecies Photorhabdus laumondii subsp. clarkei subsp. nov.</title>
        <authorList>
            <person name="Machado R.A.R."/>
            <person name="Wuthrich D."/>
            <person name="Kuhnert P."/>
            <person name="Arce C.C.M."/>
            <person name="Thonen L."/>
            <person name="Ruiz C."/>
            <person name="Zhang X."/>
            <person name="Robert C.A.M."/>
            <person name="Karimi J."/>
            <person name="Kamali S."/>
            <person name="Ma J."/>
            <person name="Bruggmann R."/>
            <person name="Erb M."/>
        </authorList>
    </citation>
    <scope>NUCLEOTIDE SEQUENCE [LARGE SCALE GENOMIC DNA]</scope>
    <source>
        <strain evidence="10 11">BOJ-47</strain>
    </source>
</reference>